<evidence type="ECO:0000313" key="3">
    <source>
        <dbReference type="Proteomes" id="UP000588112"/>
    </source>
</evidence>
<accession>A0A7W8Z6I0</accession>
<evidence type="ECO:0000259" key="1">
    <source>
        <dbReference type="Pfam" id="PF13519"/>
    </source>
</evidence>
<dbReference type="InterPro" id="IPR036465">
    <property type="entry name" value="vWFA_dom_sf"/>
</dbReference>
<dbReference type="Proteomes" id="UP000588112">
    <property type="component" value="Unassembled WGS sequence"/>
</dbReference>
<evidence type="ECO:0000313" key="2">
    <source>
        <dbReference type="EMBL" id="MBB5628140.1"/>
    </source>
</evidence>
<keyword evidence="3" id="KW-1185">Reference proteome</keyword>
<dbReference type="RefSeq" id="WP_184612701.1">
    <property type="nucleotide sequence ID" value="NZ_BOOS01000017.1"/>
</dbReference>
<gene>
    <name evidence="2" type="ORF">BJ981_003839</name>
</gene>
<comment type="caution">
    <text evidence="2">The sequence shown here is derived from an EMBL/GenBank/DDBJ whole genome shotgun (WGS) entry which is preliminary data.</text>
</comment>
<dbReference type="AlphaFoldDB" id="A0A7W8Z6I0"/>
<organism evidence="2 3">
    <name type="scientific">Sphaerisporangium krabiense</name>
    <dbReference type="NCBI Taxonomy" id="763782"/>
    <lineage>
        <taxon>Bacteria</taxon>
        <taxon>Bacillati</taxon>
        <taxon>Actinomycetota</taxon>
        <taxon>Actinomycetes</taxon>
        <taxon>Streptosporangiales</taxon>
        <taxon>Streptosporangiaceae</taxon>
        <taxon>Sphaerisporangium</taxon>
    </lineage>
</organism>
<dbReference type="EMBL" id="JACHBR010000001">
    <property type="protein sequence ID" value="MBB5628140.1"/>
    <property type="molecule type" value="Genomic_DNA"/>
</dbReference>
<dbReference type="InterPro" id="IPR002035">
    <property type="entry name" value="VWF_A"/>
</dbReference>
<protein>
    <submittedName>
        <fullName evidence="2">Uncharacterized protein YegL</fullName>
    </submittedName>
</protein>
<proteinExistence type="predicted"/>
<dbReference type="SUPFAM" id="SSF53300">
    <property type="entry name" value="vWA-like"/>
    <property type="match status" value="1"/>
</dbReference>
<name>A0A7W8Z6I0_9ACTN</name>
<sequence length="247" mass="27195">MSVERVAERGGVEPGQLVMPFYLVCDVSYSMSSDMRALNDGVERLRRAIITQPVVDDVAQISIITFSDSAKVRMPLARMSETTVPTLSPEGGTNYGGAFRELARAIEQDRRDLKAQGYNIFRPCAFFLSDGEPLDRDWQQSFAGALTYDKATGAGMKAHPIFVPFGFRDAPEDVLRRLAYPPQRGKWYHSRDTGVEQALNGILEIIMKSIMSSGMSAGTGRPTMMLQAPPAGSGIAHGESEYNEDYI</sequence>
<dbReference type="Gene3D" id="3.40.50.410">
    <property type="entry name" value="von Willebrand factor, type A domain"/>
    <property type="match status" value="1"/>
</dbReference>
<dbReference type="Pfam" id="PF13519">
    <property type="entry name" value="VWA_2"/>
    <property type="match status" value="1"/>
</dbReference>
<reference evidence="2 3" key="1">
    <citation type="submission" date="2020-08" db="EMBL/GenBank/DDBJ databases">
        <title>Sequencing the genomes of 1000 actinobacteria strains.</title>
        <authorList>
            <person name="Klenk H.-P."/>
        </authorList>
    </citation>
    <scope>NUCLEOTIDE SEQUENCE [LARGE SCALE GENOMIC DNA]</scope>
    <source>
        <strain evidence="2 3">DSM 45790</strain>
    </source>
</reference>
<feature type="domain" description="VWFA" evidence="1">
    <location>
        <begin position="22"/>
        <end position="131"/>
    </location>
</feature>